<dbReference type="Gene3D" id="3.40.50.1110">
    <property type="entry name" value="SGNH hydrolase"/>
    <property type="match status" value="1"/>
</dbReference>
<gene>
    <name evidence="2" type="ORF">Vretifemale_16218</name>
</gene>
<dbReference type="CDD" id="cd00229">
    <property type="entry name" value="SGNH_hydrolase"/>
    <property type="match status" value="1"/>
</dbReference>
<name>A0A8J4GMP8_9CHLO</name>
<sequence>MSCNRLTLTPSALGPGLWSTRATLLLTLGVVLLLQPPGLGLLSPAADRPLAGLALVAARINSPFRTHRAGSLGVAGSLDGDVDNSSDDDGDADTTGGAGGGTNSGDDAAGVNGHLCGETCYDGMLEGTSGTCKVHEFNPGLFQMLTDARTRRAAQSSLGDRTRLRAALKRYHDGGNLTVVTLGGSITAGQGAVDAPPFPKWLQFVLDANLPDKDRVKVHNGAVPGTSSQYMSSCHNAHVPREADIIFVEYAVNDEEMPMPHMNNQIRRPYERLLRKLLGYPNRPAVILMHAYRWFHLPADLSGHFWASSERQHSEFGVFYGLPQLSIKACCYHYMIEGKKGYQVIRPRADRNGVIQHENFVDAQLKGYAFFYDVVHPDGNTGHRIMGEIAAQLLLDVWADVAAGYQLSPEDKQAMYAPLPRPMLPDNLESRADKCFIGPTFQRTMIETDGFEWINEGKSAHLPKWGYISDVPDKYIKFKINTLSNRTQHDEMVTVELGHLRSYENMGRAGVQCEGGCTCNYWILEGHHASPTSQTFPHPFKVTQAEECIISVKVLHETSSGKHKVKIMGIMISEDPLPGAFQDWAAFDWVSIAASKDPNGVFEISNTARRALLERNAASSADIMRRYYESLERETNGGGSEVTNRDQQVLGTIRGLDGSEQQ</sequence>
<dbReference type="Pfam" id="PF13472">
    <property type="entry name" value="Lipase_GDSL_2"/>
    <property type="match status" value="1"/>
</dbReference>
<dbReference type="InterPro" id="IPR036514">
    <property type="entry name" value="SGNH_hydro_sf"/>
</dbReference>
<dbReference type="PANTHER" id="PTHR34407">
    <property type="entry name" value="EXPRESSED PROTEIN"/>
    <property type="match status" value="1"/>
</dbReference>
<feature type="region of interest" description="Disordered" evidence="1">
    <location>
        <begin position="79"/>
        <end position="109"/>
    </location>
</feature>
<feature type="compositionally biased region" description="Acidic residues" evidence="1">
    <location>
        <begin position="80"/>
        <end position="92"/>
    </location>
</feature>
<dbReference type="InterPro" id="IPR013830">
    <property type="entry name" value="SGNH_hydro"/>
</dbReference>
<dbReference type="SUPFAM" id="SSF52266">
    <property type="entry name" value="SGNH hydrolase"/>
    <property type="match status" value="1"/>
</dbReference>
<accession>A0A8J4GMP8</accession>
<dbReference type="Proteomes" id="UP000747110">
    <property type="component" value="Unassembled WGS sequence"/>
</dbReference>
<reference evidence="2" key="1">
    <citation type="journal article" date="2021" name="Proc. Natl. Acad. Sci. U.S.A.">
        <title>Three genomes in the algal genus Volvox reveal the fate of a haploid sex-determining region after a transition to homothallism.</title>
        <authorList>
            <person name="Yamamoto K."/>
            <person name="Hamaji T."/>
            <person name="Kawai-Toyooka H."/>
            <person name="Matsuzaki R."/>
            <person name="Takahashi F."/>
            <person name="Nishimura Y."/>
            <person name="Kawachi M."/>
            <person name="Noguchi H."/>
            <person name="Minakuchi Y."/>
            <person name="Umen J.G."/>
            <person name="Toyoda A."/>
            <person name="Nozaki H."/>
        </authorList>
    </citation>
    <scope>NUCLEOTIDE SEQUENCE</scope>
    <source>
        <strain evidence="2">NIES-3786</strain>
    </source>
</reference>
<protein>
    <submittedName>
        <fullName evidence="2">Uncharacterized protein</fullName>
    </submittedName>
</protein>
<dbReference type="EMBL" id="BNCP01000043">
    <property type="protein sequence ID" value="GIL88291.1"/>
    <property type="molecule type" value="Genomic_DNA"/>
</dbReference>
<comment type="caution">
    <text evidence="2">The sequence shown here is derived from an EMBL/GenBank/DDBJ whole genome shotgun (WGS) entry which is preliminary data.</text>
</comment>
<organism evidence="2 3">
    <name type="scientific">Volvox reticuliferus</name>
    <dbReference type="NCBI Taxonomy" id="1737510"/>
    <lineage>
        <taxon>Eukaryota</taxon>
        <taxon>Viridiplantae</taxon>
        <taxon>Chlorophyta</taxon>
        <taxon>core chlorophytes</taxon>
        <taxon>Chlorophyceae</taxon>
        <taxon>CS clade</taxon>
        <taxon>Chlamydomonadales</taxon>
        <taxon>Volvocaceae</taxon>
        <taxon>Volvox</taxon>
    </lineage>
</organism>
<dbReference type="PANTHER" id="PTHR34407:SF1">
    <property type="entry name" value="SGNH HYDROLASE-TYPE ESTERASE DOMAIN-CONTAINING PROTEIN"/>
    <property type="match status" value="1"/>
</dbReference>
<evidence type="ECO:0000313" key="2">
    <source>
        <dbReference type="EMBL" id="GIL88291.1"/>
    </source>
</evidence>
<evidence type="ECO:0000313" key="3">
    <source>
        <dbReference type="Proteomes" id="UP000747110"/>
    </source>
</evidence>
<proteinExistence type="predicted"/>
<evidence type="ECO:0000256" key="1">
    <source>
        <dbReference type="SAM" id="MobiDB-lite"/>
    </source>
</evidence>
<dbReference type="OrthoDB" id="544608at2759"/>
<keyword evidence="3" id="KW-1185">Reference proteome</keyword>
<dbReference type="AlphaFoldDB" id="A0A8J4GMP8"/>